<feature type="transmembrane region" description="Helical" evidence="5">
    <location>
        <begin position="279"/>
        <end position="299"/>
    </location>
</feature>
<sequence>MAGSFDIEKSIAELPAHVDVLPPTIYLPLGRIRRGPPTNTYYPNVTSSACDSTIKECNLEPSGLQIMTDHDTNSRPLCFTNWAQEWAFVFTVMLASSSTTIIQGVILIMTNTIGQGLKASAPQVTWIAAAVGLGSGSFMLFFGKVADEMGRKIQLLIGLLFMSAFALVAAWSPGPYELIVVCGLLGMCTAVIAPPALGILFAAYPEGRRRNMACGALGTGNPVGFILGSVSSGLAVKYYGWRASFVVMAIFFFLLVILAFWTVPVITRVGNRSDAIRRFDYAGSIFIVLAVALISAGLTEGPQSGWLSVHVVLLLIFGVFFILGFIAWEYFYETPLLDLSVWRNGNFSLCVICMGFGYMSFITNEFWIALYMQDVQHYTPLQIAARMLPQAVAGVFWSFLGQWLIQKVHGTIVMGIGSLMYIAGASLLLFIKEDTSYWLFLFPALVITVIGADFQFIVANLYANKQMPTQASLGVGIIQTAYRLSITIGLAITSAVFNTATSREVSIEDPTIPYRRVYICSIIFASIGLACIPFMRIQTRTKDNTSTPPRPTTLRSENNASMVVNHTSSQLHYDTLLRQLNLHRENPLNIDERVYRGHRAEINNAQRYDPALPRSMTMNDIAQGLLRLPRWSWENRPRAGFWRNRRGSQCHWESSSGNIFEICKKCKEERKIKDEEGAWQEIDEADRDCVKEGGRGKGTRAMELEVKDKRRFTV</sequence>
<evidence type="ECO:0000313" key="7">
    <source>
        <dbReference type="EMBL" id="TGO50134.1"/>
    </source>
</evidence>
<feature type="transmembrane region" description="Helical" evidence="5">
    <location>
        <begin position="475"/>
        <end position="496"/>
    </location>
</feature>
<name>A0A4Z1HMM2_9HELO</name>
<dbReference type="InterPro" id="IPR020846">
    <property type="entry name" value="MFS_dom"/>
</dbReference>
<dbReference type="Gene3D" id="1.20.1250.20">
    <property type="entry name" value="MFS general substrate transporter like domains"/>
    <property type="match status" value="2"/>
</dbReference>
<dbReference type="SUPFAM" id="SSF103473">
    <property type="entry name" value="MFS general substrate transporter"/>
    <property type="match status" value="1"/>
</dbReference>
<feature type="transmembrane region" description="Helical" evidence="5">
    <location>
        <begin position="86"/>
        <end position="109"/>
    </location>
</feature>
<keyword evidence="4 5" id="KW-0472">Membrane</keyword>
<feature type="transmembrane region" description="Helical" evidence="5">
    <location>
        <begin position="412"/>
        <end position="431"/>
    </location>
</feature>
<dbReference type="GO" id="GO:0016020">
    <property type="term" value="C:membrane"/>
    <property type="evidence" value="ECO:0007669"/>
    <property type="project" value="UniProtKB-SubCell"/>
</dbReference>
<feature type="transmembrane region" description="Helical" evidence="5">
    <location>
        <begin position="516"/>
        <end position="535"/>
    </location>
</feature>
<feature type="transmembrane region" description="Helical" evidence="5">
    <location>
        <begin position="178"/>
        <end position="204"/>
    </location>
</feature>
<feature type="transmembrane region" description="Helical" evidence="5">
    <location>
        <begin position="383"/>
        <end position="405"/>
    </location>
</feature>
<dbReference type="PANTHER" id="PTHR42718:SF23">
    <property type="entry name" value="MAJOR FACILITATOR SUPERFAMILY (MFS) PROFILE DOMAIN-CONTAINING PROTEIN"/>
    <property type="match status" value="1"/>
</dbReference>
<evidence type="ECO:0000313" key="8">
    <source>
        <dbReference type="Proteomes" id="UP000297527"/>
    </source>
</evidence>
<keyword evidence="8" id="KW-1185">Reference proteome</keyword>
<dbReference type="Proteomes" id="UP000297527">
    <property type="component" value="Unassembled WGS sequence"/>
</dbReference>
<feature type="transmembrane region" description="Helical" evidence="5">
    <location>
        <begin position="349"/>
        <end position="371"/>
    </location>
</feature>
<feature type="transmembrane region" description="Helical" evidence="5">
    <location>
        <begin position="216"/>
        <end position="239"/>
    </location>
</feature>
<comment type="caution">
    <text evidence="7">The sequence shown here is derived from an EMBL/GenBank/DDBJ whole genome shotgun (WGS) entry which is preliminary data.</text>
</comment>
<dbReference type="InterPro" id="IPR011701">
    <property type="entry name" value="MFS"/>
</dbReference>
<dbReference type="PANTHER" id="PTHR42718">
    <property type="entry name" value="MAJOR FACILITATOR SUPERFAMILY MULTIDRUG TRANSPORTER MFSC"/>
    <property type="match status" value="1"/>
</dbReference>
<feature type="transmembrane region" description="Helical" evidence="5">
    <location>
        <begin position="155"/>
        <end position="172"/>
    </location>
</feature>
<keyword evidence="2 5" id="KW-0812">Transmembrane</keyword>
<dbReference type="EMBL" id="PQXN01000191">
    <property type="protein sequence ID" value="TGO50134.1"/>
    <property type="molecule type" value="Genomic_DNA"/>
</dbReference>
<reference evidence="7 8" key="1">
    <citation type="submission" date="2017-12" db="EMBL/GenBank/DDBJ databases">
        <title>Comparative genomics of Botrytis spp.</title>
        <authorList>
            <person name="Valero-Jimenez C.A."/>
            <person name="Tapia P."/>
            <person name="Veloso J."/>
            <person name="Silva-Moreno E."/>
            <person name="Staats M."/>
            <person name="Valdes J.H."/>
            <person name="Van Kan J.A.L."/>
        </authorList>
    </citation>
    <scope>NUCLEOTIDE SEQUENCE [LARGE SCALE GENOMIC DNA]</scope>
    <source>
        <strain evidence="7 8">MUCL11595</strain>
    </source>
</reference>
<dbReference type="OrthoDB" id="2985014at2759"/>
<dbReference type="Pfam" id="PF07690">
    <property type="entry name" value="MFS_1"/>
    <property type="match status" value="1"/>
</dbReference>
<accession>A0A4Z1HMM2</accession>
<evidence type="ECO:0000256" key="4">
    <source>
        <dbReference type="ARBA" id="ARBA00023136"/>
    </source>
</evidence>
<gene>
    <name evidence="7" type="ORF">BCON_0191g00130</name>
</gene>
<dbReference type="InterPro" id="IPR036259">
    <property type="entry name" value="MFS_trans_sf"/>
</dbReference>
<feature type="transmembrane region" description="Helical" evidence="5">
    <location>
        <begin position="124"/>
        <end position="143"/>
    </location>
</feature>
<dbReference type="GO" id="GO:0022857">
    <property type="term" value="F:transmembrane transporter activity"/>
    <property type="evidence" value="ECO:0007669"/>
    <property type="project" value="InterPro"/>
</dbReference>
<comment type="subcellular location">
    <subcellularLocation>
        <location evidence="1">Membrane</location>
        <topology evidence="1">Multi-pass membrane protein</topology>
    </subcellularLocation>
</comment>
<feature type="transmembrane region" description="Helical" evidence="5">
    <location>
        <begin position="305"/>
        <end position="328"/>
    </location>
</feature>
<evidence type="ECO:0000259" key="6">
    <source>
        <dbReference type="PROSITE" id="PS50850"/>
    </source>
</evidence>
<feature type="domain" description="Major facilitator superfamily (MFS) profile" evidence="6">
    <location>
        <begin position="88"/>
        <end position="540"/>
    </location>
</feature>
<feature type="transmembrane region" description="Helical" evidence="5">
    <location>
        <begin position="245"/>
        <end position="267"/>
    </location>
</feature>
<organism evidence="7 8">
    <name type="scientific">Botryotinia convoluta</name>
    <dbReference type="NCBI Taxonomy" id="54673"/>
    <lineage>
        <taxon>Eukaryota</taxon>
        <taxon>Fungi</taxon>
        <taxon>Dikarya</taxon>
        <taxon>Ascomycota</taxon>
        <taxon>Pezizomycotina</taxon>
        <taxon>Leotiomycetes</taxon>
        <taxon>Helotiales</taxon>
        <taxon>Sclerotiniaceae</taxon>
        <taxon>Botryotinia</taxon>
    </lineage>
</organism>
<feature type="transmembrane region" description="Helical" evidence="5">
    <location>
        <begin position="437"/>
        <end position="463"/>
    </location>
</feature>
<proteinExistence type="predicted"/>
<keyword evidence="3 5" id="KW-1133">Transmembrane helix</keyword>
<evidence type="ECO:0000256" key="1">
    <source>
        <dbReference type="ARBA" id="ARBA00004141"/>
    </source>
</evidence>
<evidence type="ECO:0000256" key="3">
    <source>
        <dbReference type="ARBA" id="ARBA00022989"/>
    </source>
</evidence>
<evidence type="ECO:0000256" key="2">
    <source>
        <dbReference type="ARBA" id="ARBA00022692"/>
    </source>
</evidence>
<evidence type="ECO:0000256" key="5">
    <source>
        <dbReference type="SAM" id="Phobius"/>
    </source>
</evidence>
<protein>
    <recommendedName>
        <fullName evidence="6">Major facilitator superfamily (MFS) profile domain-containing protein</fullName>
    </recommendedName>
</protein>
<dbReference type="AlphaFoldDB" id="A0A4Z1HMM2"/>
<dbReference type="PROSITE" id="PS50850">
    <property type="entry name" value="MFS"/>
    <property type="match status" value="1"/>
</dbReference>